<evidence type="ECO:0000256" key="4">
    <source>
        <dbReference type="SAM" id="MobiDB-lite"/>
    </source>
</evidence>
<evidence type="ECO:0000256" key="3">
    <source>
        <dbReference type="PROSITE-ProRule" id="PRU00023"/>
    </source>
</evidence>
<dbReference type="AlphaFoldDB" id="A0A6A6H4H0"/>
<name>A0A6A6H4H0_VIRVR</name>
<evidence type="ECO:0000256" key="1">
    <source>
        <dbReference type="ARBA" id="ARBA00022737"/>
    </source>
</evidence>
<dbReference type="SUPFAM" id="SSF48403">
    <property type="entry name" value="Ankyrin repeat"/>
    <property type="match status" value="1"/>
</dbReference>
<feature type="compositionally biased region" description="Basic and acidic residues" evidence="4">
    <location>
        <begin position="306"/>
        <end position="317"/>
    </location>
</feature>
<dbReference type="PANTHER" id="PTHR24198:SF165">
    <property type="entry name" value="ANKYRIN REPEAT-CONTAINING PROTEIN-RELATED"/>
    <property type="match status" value="1"/>
</dbReference>
<feature type="region of interest" description="Disordered" evidence="4">
    <location>
        <begin position="350"/>
        <end position="561"/>
    </location>
</feature>
<keyword evidence="6" id="KW-1185">Reference proteome</keyword>
<feature type="compositionally biased region" description="Polar residues" evidence="4">
    <location>
        <begin position="392"/>
        <end position="403"/>
    </location>
</feature>
<evidence type="ECO:0000313" key="5">
    <source>
        <dbReference type="EMBL" id="KAF2232423.1"/>
    </source>
</evidence>
<feature type="compositionally biased region" description="Polar residues" evidence="4">
    <location>
        <begin position="270"/>
        <end position="290"/>
    </location>
</feature>
<dbReference type="EMBL" id="ML991816">
    <property type="protein sequence ID" value="KAF2232423.1"/>
    <property type="molecule type" value="Genomic_DNA"/>
</dbReference>
<evidence type="ECO:0000256" key="2">
    <source>
        <dbReference type="ARBA" id="ARBA00023043"/>
    </source>
</evidence>
<feature type="compositionally biased region" description="Polar residues" evidence="4">
    <location>
        <begin position="322"/>
        <end position="337"/>
    </location>
</feature>
<dbReference type="Pfam" id="PF12796">
    <property type="entry name" value="Ank_2"/>
    <property type="match status" value="1"/>
</dbReference>
<dbReference type="PANTHER" id="PTHR24198">
    <property type="entry name" value="ANKYRIN REPEAT AND PROTEIN KINASE DOMAIN-CONTAINING PROTEIN"/>
    <property type="match status" value="1"/>
</dbReference>
<gene>
    <name evidence="5" type="ORF">EV356DRAFT_253066</name>
</gene>
<feature type="repeat" description="ANK" evidence="3">
    <location>
        <begin position="790"/>
        <end position="822"/>
    </location>
</feature>
<accession>A0A6A6H4H0</accession>
<dbReference type="Pfam" id="PF00023">
    <property type="entry name" value="Ank"/>
    <property type="match status" value="1"/>
</dbReference>
<dbReference type="Proteomes" id="UP000800092">
    <property type="component" value="Unassembled WGS sequence"/>
</dbReference>
<feature type="compositionally biased region" description="Basic and acidic residues" evidence="4">
    <location>
        <begin position="418"/>
        <end position="438"/>
    </location>
</feature>
<dbReference type="InterPro" id="IPR036770">
    <property type="entry name" value="Ankyrin_rpt-contain_sf"/>
</dbReference>
<feature type="compositionally biased region" description="Polar residues" evidence="4">
    <location>
        <begin position="521"/>
        <end position="545"/>
    </location>
</feature>
<keyword evidence="1" id="KW-0677">Repeat</keyword>
<organism evidence="5 6">
    <name type="scientific">Viridothelium virens</name>
    <name type="common">Speckled blister lichen</name>
    <name type="synonym">Trypethelium virens</name>
    <dbReference type="NCBI Taxonomy" id="1048519"/>
    <lineage>
        <taxon>Eukaryota</taxon>
        <taxon>Fungi</taxon>
        <taxon>Dikarya</taxon>
        <taxon>Ascomycota</taxon>
        <taxon>Pezizomycotina</taxon>
        <taxon>Dothideomycetes</taxon>
        <taxon>Dothideomycetes incertae sedis</taxon>
        <taxon>Trypetheliales</taxon>
        <taxon>Trypetheliaceae</taxon>
        <taxon>Viridothelium</taxon>
    </lineage>
</organism>
<keyword evidence="2 3" id="KW-0040">ANK repeat</keyword>
<evidence type="ECO:0000313" key="6">
    <source>
        <dbReference type="Proteomes" id="UP000800092"/>
    </source>
</evidence>
<feature type="compositionally biased region" description="Basic and acidic residues" evidence="4">
    <location>
        <begin position="445"/>
        <end position="458"/>
    </location>
</feature>
<sequence>MQDMQESASSDLFCCPECLPEFRAHSFEPIAPITAFEDDLEHLDSETVRTVVEALFEDAPEPANLSIKRSNTIESWIDTTMNDLTDTNISDYSSQISQSMESEECASETTISQDIYEEPQGQGGPPAKIRDTGLGFCEEDDGSSDSSLITSKEASCFYREEVDSSGSEDTAILLLEVDETGNQSSNDVNLEEKRNHSSNVAAAHSSFRLLSTISEADNESEEALDATEVESVQPRVDCPHDSPLSASKIRNLSRSQQDANTRGPHEHPLNLSTQLSNSVGANKSIGQANTAGDDGGIAASKAASRGKKDYTNQKQDGKSPMGQRTSQADETQDSSTKLVTKGAADFLKIGKGASVPLKDSKGTSIPLKDSKGTSISLKNSKGNSIPLKDSTETSVSPKNSKGISISLRDSKGTSVPLKDSKDTPEPQKNDKGTPHSLEKSSGTLDHGKNSKKTPDLLKNDNVIPIPPEDGKGTPRPPKNGKGILDSLEKSSGTLDRGKNDKRASDLLKNDKGTPDPLGKNSKGTTASCDITHSSDTAQRTTSASTKQDRVEAHPPRNPPRKTVQFASKALTISSVGAVGNGVSLDTDTKAKRREFIRPGISSSVFMSTFWEEPATVATSVMSANTRRIFNKMGLTKSFDRQYRYLEHFCQQGKAQAVRILLDKGCNPGTSRDPRPGPLIYAAKGATPQHHKCFRALLDKDADTSITDKRGLSLLHQATENSSFPNYHSLVRDLVAAGIDPNTVDKNGDYPLIKIFVGNETTPLEERKLAALACLLQSDDVTDVNVTVRGSLQTPLHLAVRRRDAYAIGMLLHKGADVNARNASKVTPFLLAANQWRGPLSQEQETVLELLLRSRNVYVDATAGESEQKVPIQTTETSPGKMGWQLLRNSEISCPLKPTNRWLTTCVVMAYATMNVNEGKVKVDNELL</sequence>
<feature type="region of interest" description="Disordered" evidence="4">
    <location>
        <begin position="218"/>
        <end position="337"/>
    </location>
</feature>
<dbReference type="InterPro" id="IPR002110">
    <property type="entry name" value="Ankyrin_rpt"/>
</dbReference>
<proteinExistence type="predicted"/>
<dbReference type="SMART" id="SM00248">
    <property type="entry name" value="ANK"/>
    <property type="match status" value="4"/>
</dbReference>
<protein>
    <submittedName>
        <fullName evidence="5">Uncharacterized protein</fullName>
    </submittedName>
</protein>
<feature type="compositionally biased region" description="Basic and acidic residues" evidence="4">
    <location>
        <begin position="495"/>
        <end position="513"/>
    </location>
</feature>
<feature type="compositionally biased region" description="Polar residues" evidence="4">
    <location>
        <begin position="244"/>
        <end position="260"/>
    </location>
</feature>
<feature type="compositionally biased region" description="Acidic residues" evidence="4">
    <location>
        <begin position="218"/>
        <end position="228"/>
    </location>
</feature>
<dbReference type="Gene3D" id="1.25.40.20">
    <property type="entry name" value="Ankyrin repeat-containing domain"/>
    <property type="match status" value="1"/>
</dbReference>
<dbReference type="PROSITE" id="PS50088">
    <property type="entry name" value="ANK_REPEAT"/>
    <property type="match status" value="2"/>
</dbReference>
<reference evidence="5" key="1">
    <citation type="journal article" date="2020" name="Stud. Mycol.">
        <title>101 Dothideomycetes genomes: a test case for predicting lifestyles and emergence of pathogens.</title>
        <authorList>
            <person name="Haridas S."/>
            <person name="Albert R."/>
            <person name="Binder M."/>
            <person name="Bloem J."/>
            <person name="Labutti K."/>
            <person name="Salamov A."/>
            <person name="Andreopoulos B."/>
            <person name="Baker S."/>
            <person name="Barry K."/>
            <person name="Bills G."/>
            <person name="Bluhm B."/>
            <person name="Cannon C."/>
            <person name="Castanera R."/>
            <person name="Culley D."/>
            <person name="Daum C."/>
            <person name="Ezra D."/>
            <person name="Gonzalez J."/>
            <person name="Henrissat B."/>
            <person name="Kuo A."/>
            <person name="Liang C."/>
            <person name="Lipzen A."/>
            <person name="Lutzoni F."/>
            <person name="Magnuson J."/>
            <person name="Mondo S."/>
            <person name="Nolan M."/>
            <person name="Ohm R."/>
            <person name="Pangilinan J."/>
            <person name="Park H.-J."/>
            <person name="Ramirez L."/>
            <person name="Alfaro M."/>
            <person name="Sun H."/>
            <person name="Tritt A."/>
            <person name="Yoshinaga Y."/>
            <person name="Zwiers L.-H."/>
            <person name="Turgeon B."/>
            <person name="Goodwin S."/>
            <person name="Spatafora J."/>
            <person name="Crous P."/>
            <person name="Grigoriev I."/>
        </authorList>
    </citation>
    <scope>NUCLEOTIDE SEQUENCE</scope>
    <source>
        <strain evidence="5">Tuck. ex Michener</strain>
    </source>
</reference>
<feature type="region of interest" description="Disordered" evidence="4">
    <location>
        <begin position="116"/>
        <end position="148"/>
    </location>
</feature>
<feature type="repeat" description="ANK" evidence="3">
    <location>
        <begin position="709"/>
        <end position="745"/>
    </location>
</feature>
<dbReference type="PROSITE" id="PS50297">
    <property type="entry name" value="ANK_REP_REGION"/>
    <property type="match status" value="1"/>
</dbReference>
<dbReference type="OrthoDB" id="248923at2759"/>
<feature type="compositionally biased region" description="Polar residues" evidence="4">
    <location>
        <begin position="372"/>
        <end position="383"/>
    </location>
</feature>